<dbReference type="AlphaFoldDB" id="A0AB36THD4"/>
<evidence type="ECO:0000256" key="3">
    <source>
        <dbReference type="ARBA" id="ARBA00023235"/>
    </source>
</evidence>
<comment type="catalytic activity">
    <reaction evidence="1">
        <text>a uridine in RNA = a pseudouridine in RNA</text>
        <dbReference type="Rhea" id="RHEA:48348"/>
        <dbReference type="Rhea" id="RHEA-COMP:12068"/>
        <dbReference type="Rhea" id="RHEA-COMP:12069"/>
        <dbReference type="ChEBI" id="CHEBI:65314"/>
        <dbReference type="ChEBI" id="CHEBI:65315"/>
    </reaction>
</comment>
<dbReference type="InterPro" id="IPR020103">
    <property type="entry name" value="PsdUridine_synth_cat_dom_sf"/>
</dbReference>
<name>A0AB36THD4_ACETH</name>
<keyword evidence="3" id="KW-0413">Isomerase</keyword>
<comment type="caution">
    <text evidence="7">The sequence shown here is derived from an EMBL/GenBank/DDBJ whole genome shotgun (WGS) entry which is preliminary data.</text>
</comment>
<dbReference type="GO" id="GO:0003723">
    <property type="term" value="F:RNA binding"/>
    <property type="evidence" value="ECO:0007669"/>
    <property type="project" value="InterPro"/>
</dbReference>
<dbReference type="Proteomes" id="UP000223596">
    <property type="component" value="Unassembled WGS sequence"/>
</dbReference>
<dbReference type="Gene3D" id="3.30.2350.10">
    <property type="entry name" value="Pseudouridine synthase"/>
    <property type="match status" value="1"/>
</dbReference>
<dbReference type="GO" id="GO:0140098">
    <property type="term" value="F:catalytic activity, acting on RNA"/>
    <property type="evidence" value="ECO:0007669"/>
    <property type="project" value="UniProtKB-ARBA"/>
</dbReference>
<proteinExistence type="inferred from homology"/>
<dbReference type="PANTHER" id="PTHR21600">
    <property type="entry name" value="MITOCHONDRIAL RNA PSEUDOURIDINE SYNTHASE"/>
    <property type="match status" value="1"/>
</dbReference>
<evidence type="ECO:0000313" key="7">
    <source>
        <dbReference type="EMBL" id="PFH03238.1"/>
    </source>
</evidence>
<organism evidence="7 8">
    <name type="scientific">Acetivibrio thermocellus AD2</name>
    <dbReference type="NCBI Taxonomy" id="1138384"/>
    <lineage>
        <taxon>Bacteria</taxon>
        <taxon>Bacillati</taxon>
        <taxon>Bacillota</taxon>
        <taxon>Clostridia</taxon>
        <taxon>Eubacteriales</taxon>
        <taxon>Oscillospiraceae</taxon>
        <taxon>Acetivibrio</taxon>
    </lineage>
</organism>
<evidence type="ECO:0000256" key="5">
    <source>
        <dbReference type="ARBA" id="ARBA00033164"/>
    </source>
</evidence>
<comment type="similarity">
    <text evidence="2">Belongs to the pseudouridine synthase RluA family.</text>
</comment>
<sequence>MSSCGNNGIDIIFEDNHLLVVKKPVNIPTQKDKSNDSDMLTLLKEDIKKRYNKPGNVYLGLVHRLDRPVGGVMVFAKTSKAASRLSDQVRTRQFKKVYLAVVHGILDKLEGRLENYLLKDTRNNTVSVVKEDTPGGKLAVLDYKVEGIYNGFSLVKVSLHTGRPHQIRVQLANIGHPLYGDQKYGHGVNKPGQQIALWSSEIAFVHPVLKQEMIFSCEPPEVEPWTWFNRV</sequence>
<dbReference type="InterPro" id="IPR006145">
    <property type="entry name" value="PsdUridine_synth_RsuA/RluA"/>
</dbReference>
<evidence type="ECO:0000256" key="4">
    <source>
        <dbReference type="ARBA" id="ARBA00031870"/>
    </source>
</evidence>
<dbReference type="GeneID" id="35805635"/>
<feature type="domain" description="Pseudouridine synthase RsuA/RluA-like" evidence="6">
    <location>
        <begin position="17"/>
        <end position="172"/>
    </location>
</feature>
<protein>
    <recommendedName>
        <fullName evidence="4">RNA pseudouridylate synthase</fullName>
    </recommendedName>
    <alternativeName>
        <fullName evidence="5">RNA-uridine isomerase</fullName>
    </alternativeName>
</protein>
<dbReference type="InterPro" id="IPR050188">
    <property type="entry name" value="RluA_PseudoU_synthase"/>
</dbReference>
<dbReference type="SUPFAM" id="SSF55120">
    <property type="entry name" value="Pseudouridine synthase"/>
    <property type="match status" value="1"/>
</dbReference>
<dbReference type="Pfam" id="PF00849">
    <property type="entry name" value="PseudoU_synth_2"/>
    <property type="match status" value="1"/>
</dbReference>
<dbReference type="CDD" id="cd02869">
    <property type="entry name" value="PseudoU_synth_RluA_like"/>
    <property type="match status" value="1"/>
</dbReference>
<dbReference type="PANTHER" id="PTHR21600:SF83">
    <property type="entry name" value="PSEUDOURIDYLATE SYNTHASE RPUSD4, MITOCHONDRIAL"/>
    <property type="match status" value="1"/>
</dbReference>
<dbReference type="GO" id="GO:0006396">
    <property type="term" value="P:RNA processing"/>
    <property type="evidence" value="ECO:0007669"/>
    <property type="project" value="UniProtKB-ARBA"/>
</dbReference>
<dbReference type="RefSeq" id="WP_003512434.1">
    <property type="nucleotide sequence ID" value="NZ_CP013828.1"/>
</dbReference>
<gene>
    <name evidence="7" type="ORF">M972_112040</name>
</gene>
<evidence type="ECO:0000259" key="6">
    <source>
        <dbReference type="Pfam" id="PF00849"/>
    </source>
</evidence>
<evidence type="ECO:0000256" key="2">
    <source>
        <dbReference type="ARBA" id="ARBA00010876"/>
    </source>
</evidence>
<dbReference type="GO" id="GO:0009982">
    <property type="term" value="F:pseudouridine synthase activity"/>
    <property type="evidence" value="ECO:0007669"/>
    <property type="project" value="InterPro"/>
</dbReference>
<dbReference type="EMBL" id="PDBW01000001">
    <property type="protein sequence ID" value="PFH03238.1"/>
    <property type="molecule type" value="Genomic_DNA"/>
</dbReference>
<dbReference type="GO" id="GO:0001522">
    <property type="term" value="P:pseudouridine synthesis"/>
    <property type="evidence" value="ECO:0007669"/>
    <property type="project" value="InterPro"/>
</dbReference>
<evidence type="ECO:0000313" key="8">
    <source>
        <dbReference type="Proteomes" id="UP000223596"/>
    </source>
</evidence>
<evidence type="ECO:0000256" key="1">
    <source>
        <dbReference type="ARBA" id="ARBA00000073"/>
    </source>
</evidence>
<reference evidence="7 8" key="1">
    <citation type="submission" date="2017-09" db="EMBL/GenBank/DDBJ databases">
        <title>Evaluation of Pacific Biosciences Sequencing Technology to Finishing C. thermocellum Genome Sequences.</title>
        <authorList>
            <person name="Brown S."/>
        </authorList>
    </citation>
    <scope>NUCLEOTIDE SEQUENCE [LARGE SCALE GENOMIC DNA]</scope>
    <source>
        <strain evidence="7 8">AD2</strain>
    </source>
</reference>
<accession>A0AB36THD4</accession>